<name>A0A0U1ZWI5_9CAUD</name>
<gene>
    <name evidence="1" type="ORF">Stau2_133</name>
</gene>
<dbReference type="RefSeq" id="YP_009275890.1">
    <property type="nucleotide sequence ID" value="NC_030933.1"/>
</dbReference>
<organism evidence="1 2">
    <name type="scientific">Staphylococcus phage Stau2</name>
    <dbReference type="NCBI Taxonomy" id="1200862"/>
    <lineage>
        <taxon>Viruses</taxon>
        <taxon>Duplodnaviria</taxon>
        <taxon>Heunggongvirae</taxon>
        <taxon>Uroviricota</taxon>
        <taxon>Caudoviricetes</taxon>
        <taxon>Herelleviridae</taxon>
        <taxon>Twortvirinae</taxon>
        <taxon>Silviavirus</taxon>
        <taxon>Silviavirus stau2</taxon>
    </lineage>
</organism>
<dbReference type="EMBL" id="KP881332">
    <property type="protein sequence ID" value="AKA61384.1"/>
    <property type="molecule type" value="Genomic_DNA"/>
</dbReference>
<evidence type="ECO:0000313" key="2">
    <source>
        <dbReference type="Proteomes" id="UP000207597"/>
    </source>
</evidence>
<sequence length="93" mass="10927">MSKIVSRGYSFEEQEVSMNYNQGQWVIYASRKPYITDIMKKYPDKVEVLEQLDNGTPVLVKVVLDEDLITLRKPVSNERKEQMKKIAKERFGK</sequence>
<proteinExistence type="predicted"/>
<dbReference type="KEGG" id="vg:28802346"/>
<keyword evidence="2" id="KW-1185">Reference proteome</keyword>
<protein>
    <submittedName>
        <fullName evidence="1">Uncharacterized protein</fullName>
    </submittedName>
</protein>
<accession>A0A0U1ZWI5</accession>
<dbReference type="GeneID" id="28802346"/>
<evidence type="ECO:0000313" key="1">
    <source>
        <dbReference type="EMBL" id="AKA61384.1"/>
    </source>
</evidence>
<reference evidence="1 2" key="1">
    <citation type="journal article" date="2016" name="Virus Genes">
        <title>Genomic analysis of Staphylococcus phage Stau2 isolated from medical specimen.</title>
        <authorList>
            <person name="Hsieh S.E."/>
            <person name="Tseng Y.H."/>
            <person name="Lo H.H."/>
            <person name="Chen S.T."/>
            <person name="Wu C.N."/>
        </authorList>
    </citation>
    <scope>NUCLEOTIDE SEQUENCE [LARGE SCALE GENOMIC DNA]</scope>
</reference>
<dbReference type="Proteomes" id="UP000207597">
    <property type="component" value="Segment"/>
</dbReference>